<gene>
    <name evidence="2" type="ORF">FIBSPDRAFT_952018</name>
</gene>
<accession>A0A166LZX9</accession>
<feature type="region of interest" description="Disordered" evidence="1">
    <location>
        <begin position="161"/>
        <end position="200"/>
    </location>
</feature>
<keyword evidence="3" id="KW-1185">Reference proteome</keyword>
<name>A0A166LZX9_9AGAM</name>
<dbReference type="OrthoDB" id="3358294at2759"/>
<evidence type="ECO:0000313" key="2">
    <source>
        <dbReference type="EMBL" id="KZP23497.1"/>
    </source>
</evidence>
<evidence type="ECO:0000256" key="1">
    <source>
        <dbReference type="SAM" id="MobiDB-lite"/>
    </source>
</evidence>
<sequence>MSPIQTILGFWRSTSTSASSSSNIDIEAQTHTTVVSGTHTPLPISLAAPAAAHAYAPASRNTATNPADDFFGVTRTVRDSRHDDVRMSTPSEEMPPPYLYTSRDEEECLPAYDAPLAEPTTLAQYLLRFTVYVTIVTRLLQSYHPIPICLVRRFLRQSKRPTVPSSAKISTPSDGNSVKDATPPQGPEQEPRSPDIDMADPETMQVATASVTLVCQAVMSAQSACRLKR</sequence>
<evidence type="ECO:0000313" key="3">
    <source>
        <dbReference type="Proteomes" id="UP000076532"/>
    </source>
</evidence>
<organism evidence="2 3">
    <name type="scientific">Athelia psychrophila</name>
    <dbReference type="NCBI Taxonomy" id="1759441"/>
    <lineage>
        <taxon>Eukaryota</taxon>
        <taxon>Fungi</taxon>
        <taxon>Dikarya</taxon>
        <taxon>Basidiomycota</taxon>
        <taxon>Agaricomycotina</taxon>
        <taxon>Agaricomycetes</taxon>
        <taxon>Agaricomycetidae</taxon>
        <taxon>Atheliales</taxon>
        <taxon>Atheliaceae</taxon>
        <taxon>Athelia</taxon>
    </lineage>
</organism>
<feature type="compositionally biased region" description="Polar residues" evidence="1">
    <location>
        <begin position="163"/>
        <end position="176"/>
    </location>
</feature>
<protein>
    <submittedName>
        <fullName evidence="2">Uncharacterized protein</fullName>
    </submittedName>
</protein>
<dbReference type="Proteomes" id="UP000076532">
    <property type="component" value="Unassembled WGS sequence"/>
</dbReference>
<dbReference type="AlphaFoldDB" id="A0A166LZX9"/>
<reference evidence="2 3" key="1">
    <citation type="journal article" date="2016" name="Mol. Biol. Evol.">
        <title>Comparative Genomics of Early-Diverging Mushroom-Forming Fungi Provides Insights into the Origins of Lignocellulose Decay Capabilities.</title>
        <authorList>
            <person name="Nagy L.G."/>
            <person name="Riley R."/>
            <person name="Tritt A."/>
            <person name="Adam C."/>
            <person name="Daum C."/>
            <person name="Floudas D."/>
            <person name="Sun H."/>
            <person name="Yadav J.S."/>
            <person name="Pangilinan J."/>
            <person name="Larsson K.H."/>
            <person name="Matsuura K."/>
            <person name="Barry K."/>
            <person name="Labutti K."/>
            <person name="Kuo R."/>
            <person name="Ohm R.A."/>
            <person name="Bhattacharya S.S."/>
            <person name="Shirouzu T."/>
            <person name="Yoshinaga Y."/>
            <person name="Martin F.M."/>
            <person name="Grigoriev I.V."/>
            <person name="Hibbett D.S."/>
        </authorList>
    </citation>
    <scope>NUCLEOTIDE SEQUENCE [LARGE SCALE GENOMIC DNA]</scope>
    <source>
        <strain evidence="2 3">CBS 109695</strain>
    </source>
</reference>
<dbReference type="EMBL" id="KV417532">
    <property type="protein sequence ID" value="KZP23497.1"/>
    <property type="molecule type" value="Genomic_DNA"/>
</dbReference>
<proteinExistence type="predicted"/>